<dbReference type="PANTHER" id="PTHR33067">
    <property type="entry name" value="RNA-DIRECTED DNA POLYMERASE-RELATED"/>
    <property type="match status" value="1"/>
</dbReference>
<dbReference type="Proteomes" id="UP001189122">
    <property type="component" value="Unassembled WGS sequence"/>
</dbReference>
<sequence>MSKFEDEAMELIETVAENSHHNSAKPFGSGATPKGGLIDAKAVETGMLLEKIDKMAEVQNLLLDRHVHVDEEEVGCLLAISSLRSEYVLTDGSVKKPHSIVEDVIVRIKGFYFPIDFLVVDMKITKELSQAPIILGRPFLATAKVVTDWEKEK</sequence>
<proteinExistence type="predicted"/>
<protein>
    <submittedName>
        <fullName evidence="1">Uncharacterized protein</fullName>
    </submittedName>
</protein>
<name>A0A7I8IQI2_SPIIN</name>
<dbReference type="CDD" id="cd00303">
    <property type="entry name" value="retropepsin_like"/>
    <property type="match status" value="1"/>
</dbReference>
<dbReference type="Gene3D" id="2.40.70.10">
    <property type="entry name" value="Acid Proteases"/>
    <property type="match status" value="1"/>
</dbReference>
<dbReference type="AlphaFoldDB" id="A0A7I8IQI2"/>
<evidence type="ECO:0000313" key="1">
    <source>
        <dbReference type="EMBL" id="CAA2620046.1"/>
    </source>
</evidence>
<reference evidence="1 2" key="1">
    <citation type="submission" date="2019-12" db="EMBL/GenBank/DDBJ databases">
        <authorList>
            <person name="Scholz U."/>
            <person name="Mascher M."/>
            <person name="Fiebig A."/>
        </authorList>
    </citation>
    <scope>NUCLEOTIDE SEQUENCE</scope>
</reference>
<evidence type="ECO:0000313" key="2">
    <source>
        <dbReference type="Proteomes" id="UP001189122"/>
    </source>
</evidence>
<dbReference type="EMBL" id="CACRZD030000005">
    <property type="protein sequence ID" value="CAA6659794.1"/>
    <property type="molecule type" value="Genomic_DNA"/>
</dbReference>
<dbReference type="PANTHER" id="PTHR33067:SF32">
    <property type="entry name" value="ASPARTIC PEPTIDASE DDI1-TYPE DOMAIN-CONTAINING PROTEIN"/>
    <property type="match status" value="1"/>
</dbReference>
<accession>A0A7I8IQI2</accession>
<organism evidence="1">
    <name type="scientific">Spirodela intermedia</name>
    <name type="common">Intermediate duckweed</name>
    <dbReference type="NCBI Taxonomy" id="51605"/>
    <lineage>
        <taxon>Eukaryota</taxon>
        <taxon>Viridiplantae</taxon>
        <taxon>Streptophyta</taxon>
        <taxon>Embryophyta</taxon>
        <taxon>Tracheophyta</taxon>
        <taxon>Spermatophyta</taxon>
        <taxon>Magnoliopsida</taxon>
        <taxon>Liliopsida</taxon>
        <taxon>Araceae</taxon>
        <taxon>Lemnoideae</taxon>
        <taxon>Spirodela</taxon>
    </lineage>
</organism>
<dbReference type="InterPro" id="IPR021109">
    <property type="entry name" value="Peptidase_aspartic_dom_sf"/>
</dbReference>
<gene>
    <name evidence="1" type="ORF">SI7747_05006215</name>
</gene>
<keyword evidence="2" id="KW-1185">Reference proteome</keyword>
<dbReference type="EMBL" id="LR743592">
    <property type="protein sequence ID" value="CAA2620046.1"/>
    <property type="molecule type" value="Genomic_DNA"/>
</dbReference>